<sequence>MASHNEVLGKIGLSTRKVTDNIVRVFAKASEQDILDGKVWYEEARALAVECAVNGGMTLEQSAVMIAQLSPRLRWDKNVEAARSLVLTGKAPGVLGRSVDRALQAMTAEDPWSTFGKAPKTRSFALNILGDDNAVTVDVWAARVAGITEQQLGRVGVYEAIAHCYRLAAKRAGIAPAQMQAITWVVARGRA</sequence>
<organism evidence="1 2">
    <name type="scientific">Mycobacterium phage BabyRay</name>
    <dbReference type="NCBI Taxonomy" id="1897486"/>
    <lineage>
        <taxon>Viruses</taxon>
        <taxon>Duplodnaviria</taxon>
        <taxon>Heunggongvirae</taxon>
        <taxon>Uroviricota</taxon>
        <taxon>Caudoviricetes</taxon>
        <taxon>Veracruzvirus</taxon>
        <taxon>Veracruzvirus babyboy</taxon>
    </lineage>
</organism>
<protein>
    <recommendedName>
        <fullName evidence="3">Glycosylase</fullName>
    </recommendedName>
</protein>
<proteinExistence type="predicted"/>
<dbReference type="InterPro" id="IPR055602">
    <property type="entry name" value="DUF7178"/>
</dbReference>
<name>A0A1D8EW69_9CAUD</name>
<gene>
    <name evidence="1" type="ORF">SEA_BABYRAY_89</name>
</gene>
<evidence type="ECO:0008006" key="3">
    <source>
        <dbReference type="Google" id="ProtNLM"/>
    </source>
</evidence>
<dbReference type="Proteomes" id="UP000226245">
    <property type="component" value="Segment"/>
</dbReference>
<evidence type="ECO:0000313" key="2">
    <source>
        <dbReference type="Proteomes" id="UP000226245"/>
    </source>
</evidence>
<reference evidence="1 2" key="1">
    <citation type="submission" date="2016-08" db="EMBL/GenBank/DDBJ databases">
        <authorList>
            <person name="DeLong Z."/>
            <person name="DeVault B."/>
            <person name="Huffman J."/>
            <person name="Scuttaro V."/>
            <person name="Woodford M."/>
            <person name="Washington J.M."/>
            <person name="Klyczek K."/>
            <person name="Garlena R.A."/>
            <person name="Russell D.A."/>
            <person name="Pope W.H."/>
            <person name="Jacobs-Sera D."/>
            <person name="Hendrix R.W."/>
            <person name="Hatfull G.F."/>
        </authorList>
    </citation>
    <scope>NUCLEOTIDE SEQUENCE [LARGE SCALE GENOMIC DNA]</scope>
</reference>
<evidence type="ECO:0000313" key="1">
    <source>
        <dbReference type="EMBL" id="AOT25453.1"/>
    </source>
</evidence>
<dbReference type="Pfam" id="PF23802">
    <property type="entry name" value="DUF7178"/>
    <property type="match status" value="1"/>
</dbReference>
<accession>A0A1D8EW69</accession>
<dbReference type="EMBL" id="KX683423">
    <property type="protein sequence ID" value="AOT25453.1"/>
    <property type="molecule type" value="Genomic_DNA"/>
</dbReference>
<keyword evidence="2" id="KW-1185">Reference proteome</keyword>